<sequence length="111" mass="11981">MSNSAKSSPMKTDAAPSLQRVVIDVVPLNSIPSTSPTMRRKSVAKKERSSRTSMNPSSPSSSIKKTKKKSKKSRTESKKSYTMSELHVDPLPSSDAPTPVVDATEDDVDTS</sequence>
<comment type="caution">
    <text evidence="2">The sequence shown here is derived from an EMBL/GenBank/DDBJ whole genome shotgun (WGS) entry which is preliminary data.</text>
</comment>
<evidence type="ECO:0000313" key="3">
    <source>
        <dbReference type="Proteomes" id="UP000236291"/>
    </source>
</evidence>
<feature type="region of interest" description="Disordered" evidence="1">
    <location>
        <begin position="1"/>
        <end position="111"/>
    </location>
</feature>
<dbReference type="AlphaFoldDB" id="A0A2K3KLS0"/>
<organism evidence="2 3">
    <name type="scientific">Trifolium pratense</name>
    <name type="common">Red clover</name>
    <dbReference type="NCBI Taxonomy" id="57577"/>
    <lineage>
        <taxon>Eukaryota</taxon>
        <taxon>Viridiplantae</taxon>
        <taxon>Streptophyta</taxon>
        <taxon>Embryophyta</taxon>
        <taxon>Tracheophyta</taxon>
        <taxon>Spermatophyta</taxon>
        <taxon>Magnoliopsida</taxon>
        <taxon>eudicotyledons</taxon>
        <taxon>Gunneridae</taxon>
        <taxon>Pentapetalae</taxon>
        <taxon>rosids</taxon>
        <taxon>fabids</taxon>
        <taxon>Fabales</taxon>
        <taxon>Fabaceae</taxon>
        <taxon>Papilionoideae</taxon>
        <taxon>50 kb inversion clade</taxon>
        <taxon>NPAAA clade</taxon>
        <taxon>Hologalegina</taxon>
        <taxon>IRL clade</taxon>
        <taxon>Trifolieae</taxon>
        <taxon>Trifolium</taxon>
    </lineage>
</organism>
<feature type="compositionally biased region" description="Low complexity" evidence="1">
    <location>
        <begin position="51"/>
        <end position="63"/>
    </location>
</feature>
<name>A0A2K3KLS0_TRIPR</name>
<reference evidence="2 3" key="1">
    <citation type="journal article" date="2014" name="Am. J. Bot.">
        <title>Genome assembly and annotation for red clover (Trifolium pratense; Fabaceae).</title>
        <authorList>
            <person name="Istvanek J."/>
            <person name="Jaros M."/>
            <person name="Krenek A."/>
            <person name="Repkova J."/>
        </authorList>
    </citation>
    <scope>NUCLEOTIDE SEQUENCE [LARGE SCALE GENOMIC DNA]</scope>
    <source>
        <strain evidence="3">cv. Tatra</strain>
        <tissue evidence="2">Young leaves</tissue>
    </source>
</reference>
<evidence type="ECO:0000313" key="2">
    <source>
        <dbReference type="EMBL" id="PNX67237.1"/>
    </source>
</evidence>
<evidence type="ECO:0000256" key="1">
    <source>
        <dbReference type="SAM" id="MobiDB-lite"/>
    </source>
</evidence>
<proteinExistence type="predicted"/>
<feature type="compositionally biased region" description="Polar residues" evidence="1">
    <location>
        <begin position="1"/>
        <end position="10"/>
    </location>
</feature>
<feature type="non-terminal residue" evidence="2">
    <location>
        <position position="111"/>
    </location>
</feature>
<accession>A0A2K3KLS0</accession>
<reference evidence="2 3" key="2">
    <citation type="journal article" date="2017" name="Front. Plant Sci.">
        <title>Gene Classification and Mining of Molecular Markers Useful in Red Clover (Trifolium pratense) Breeding.</title>
        <authorList>
            <person name="Istvanek J."/>
            <person name="Dluhosova J."/>
            <person name="Dluhos P."/>
            <person name="Patkova L."/>
            <person name="Nedelnik J."/>
            <person name="Repkova J."/>
        </authorList>
    </citation>
    <scope>NUCLEOTIDE SEQUENCE [LARGE SCALE GENOMIC DNA]</scope>
    <source>
        <strain evidence="3">cv. Tatra</strain>
        <tissue evidence="2">Young leaves</tissue>
    </source>
</reference>
<dbReference type="EMBL" id="ASHM01101440">
    <property type="protein sequence ID" value="PNX67237.1"/>
    <property type="molecule type" value="Genomic_DNA"/>
</dbReference>
<gene>
    <name evidence="2" type="ORF">L195_g055521</name>
</gene>
<protein>
    <submittedName>
        <fullName evidence="2">Uncharacterized protein</fullName>
    </submittedName>
</protein>
<dbReference type="Proteomes" id="UP000236291">
    <property type="component" value="Unassembled WGS sequence"/>
</dbReference>